<dbReference type="PATRIC" id="fig|935700.4.peg.1747"/>
<dbReference type="AlphaFoldDB" id="A0A0D1EFX6"/>
<dbReference type="Gene3D" id="2.40.50.90">
    <property type="match status" value="1"/>
</dbReference>
<dbReference type="STRING" id="935700.jaqu_16840"/>
<evidence type="ECO:0000313" key="3">
    <source>
        <dbReference type="Proteomes" id="UP000032232"/>
    </source>
</evidence>
<dbReference type="OrthoDB" id="9792155at2"/>
<dbReference type="RefSeq" id="WP_052500860.1">
    <property type="nucleotide sequence ID" value="NZ_FZPF01000017.1"/>
</dbReference>
<dbReference type="InterPro" id="IPR035437">
    <property type="entry name" value="SNase_OB-fold_sf"/>
</dbReference>
<dbReference type="EMBL" id="JYFE01000031">
    <property type="protein sequence ID" value="KIT16589.1"/>
    <property type="molecule type" value="Genomic_DNA"/>
</dbReference>
<feature type="domain" description="TNase-like" evidence="1">
    <location>
        <begin position="66"/>
        <end position="141"/>
    </location>
</feature>
<accession>A0A0D1EFX6</accession>
<organism evidence="2 3">
    <name type="scientific">Jannaschia aquimarina</name>
    <dbReference type="NCBI Taxonomy" id="935700"/>
    <lineage>
        <taxon>Bacteria</taxon>
        <taxon>Pseudomonadati</taxon>
        <taxon>Pseudomonadota</taxon>
        <taxon>Alphaproteobacteria</taxon>
        <taxon>Rhodobacterales</taxon>
        <taxon>Roseobacteraceae</taxon>
        <taxon>Jannaschia</taxon>
    </lineage>
</organism>
<proteinExistence type="predicted"/>
<gene>
    <name evidence="2" type="ORF">jaqu_16840</name>
</gene>
<dbReference type="InterPro" id="IPR016071">
    <property type="entry name" value="Staphylococal_nuclease_OB-fold"/>
</dbReference>
<dbReference type="Proteomes" id="UP000032232">
    <property type="component" value="Unassembled WGS sequence"/>
</dbReference>
<sequence>MTFARILAVVWVATIALLAAFWDHRGTAAVEPVADIPLCRVGQPNTFDKTCIVDGDTIWLHGTNYRLKDFDTPEPRTNICGGFEEIDLARAATDRLHALLNSDSWTIETFGFDGTGQRTLATIRIAGEDVGDVLIREGLARRWPYGEEFWCS</sequence>
<name>A0A0D1EFX6_9RHOB</name>
<reference evidence="2 3" key="1">
    <citation type="submission" date="2015-02" db="EMBL/GenBank/DDBJ databases">
        <title>Genome Sequence of Jannaschia aquimarina DSM28248, a member of the Roseobacter clade.</title>
        <authorList>
            <person name="Voget S."/>
            <person name="Daniel R."/>
        </authorList>
    </citation>
    <scope>NUCLEOTIDE SEQUENCE [LARGE SCALE GENOMIC DNA]</scope>
    <source>
        <strain evidence="2 3">GSW-M26</strain>
    </source>
</reference>
<evidence type="ECO:0000259" key="1">
    <source>
        <dbReference type="Pfam" id="PF00565"/>
    </source>
</evidence>
<dbReference type="Pfam" id="PF00565">
    <property type="entry name" value="SNase"/>
    <property type="match status" value="1"/>
</dbReference>
<keyword evidence="3" id="KW-1185">Reference proteome</keyword>
<protein>
    <recommendedName>
        <fullName evidence="1">TNase-like domain-containing protein</fullName>
    </recommendedName>
</protein>
<evidence type="ECO:0000313" key="2">
    <source>
        <dbReference type="EMBL" id="KIT16589.1"/>
    </source>
</evidence>
<comment type="caution">
    <text evidence="2">The sequence shown here is derived from an EMBL/GenBank/DDBJ whole genome shotgun (WGS) entry which is preliminary data.</text>
</comment>
<dbReference type="SUPFAM" id="SSF50199">
    <property type="entry name" value="Staphylococcal nuclease"/>
    <property type="match status" value="1"/>
</dbReference>